<dbReference type="Gene3D" id="1.10.1660.10">
    <property type="match status" value="1"/>
</dbReference>
<proteinExistence type="predicted"/>
<protein>
    <recommendedName>
        <fullName evidence="2">HTH merR-type domain-containing protein</fullName>
    </recommendedName>
</protein>
<accession>A0A316U0H0</accession>
<comment type="caution">
    <text evidence="3">The sequence shown here is derived from an EMBL/GenBank/DDBJ whole genome shotgun (WGS) entry which is preliminary data.</text>
</comment>
<dbReference type="GO" id="GO:0003700">
    <property type="term" value="F:DNA-binding transcription factor activity"/>
    <property type="evidence" value="ECO:0007669"/>
    <property type="project" value="InterPro"/>
</dbReference>
<dbReference type="InterPro" id="IPR009061">
    <property type="entry name" value="DNA-bd_dom_put_sf"/>
</dbReference>
<feature type="domain" description="HTH merR-type" evidence="2">
    <location>
        <begin position="11"/>
        <end position="81"/>
    </location>
</feature>
<dbReference type="OrthoDB" id="9810140at2"/>
<dbReference type="PANTHER" id="PTHR30204:SF15">
    <property type="entry name" value="BLL5018 PROTEIN"/>
    <property type="match status" value="1"/>
</dbReference>
<dbReference type="AlphaFoldDB" id="A0A316U0H0"/>
<dbReference type="SUPFAM" id="SSF46955">
    <property type="entry name" value="Putative DNA-binding domain"/>
    <property type="match status" value="1"/>
</dbReference>
<evidence type="ECO:0000313" key="4">
    <source>
        <dbReference type="Proteomes" id="UP000245533"/>
    </source>
</evidence>
<dbReference type="CDD" id="cd04765">
    <property type="entry name" value="HTH_MlrA-like_sg2"/>
    <property type="match status" value="1"/>
</dbReference>
<dbReference type="EMBL" id="QGGB01000007">
    <property type="protein sequence ID" value="PWN06176.1"/>
    <property type="molecule type" value="Genomic_DNA"/>
</dbReference>
<dbReference type="Proteomes" id="UP000245533">
    <property type="component" value="Unassembled WGS sequence"/>
</dbReference>
<evidence type="ECO:0000313" key="3">
    <source>
        <dbReference type="EMBL" id="PWN06176.1"/>
    </source>
</evidence>
<evidence type="ECO:0000256" key="1">
    <source>
        <dbReference type="ARBA" id="ARBA00023125"/>
    </source>
</evidence>
<organism evidence="3 4">
    <name type="scientific">Rhodohalobacter mucosus</name>
    <dbReference type="NCBI Taxonomy" id="2079485"/>
    <lineage>
        <taxon>Bacteria</taxon>
        <taxon>Pseudomonadati</taxon>
        <taxon>Balneolota</taxon>
        <taxon>Balneolia</taxon>
        <taxon>Balneolales</taxon>
        <taxon>Balneolaceae</taxon>
        <taxon>Rhodohalobacter</taxon>
    </lineage>
</organism>
<gene>
    <name evidence="3" type="ORF">DDZ15_10055</name>
</gene>
<dbReference type="InterPro" id="IPR047057">
    <property type="entry name" value="MerR_fam"/>
</dbReference>
<name>A0A316U0H0_9BACT</name>
<dbReference type="GO" id="GO:0003677">
    <property type="term" value="F:DNA binding"/>
    <property type="evidence" value="ECO:0007669"/>
    <property type="project" value="UniProtKB-KW"/>
</dbReference>
<dbReference type="Pfam" id="PF13411">
    <property type="entry name" value="MerR_1"/>
    <property type="match status" value="1"/>
</dbReference>
<keyword evidence="4" id="KW-1185">Reference proteome</keyword>
<dbReference type="PROSITE" id="PS50937">
    <property type="entry name" value="HTH_MERR_2"/>
    <property type="match status" value="1"/>
</dbReference>
<keyword evidence="1" id="KW-0238">DNA-binding</keyword>
<dbReference type="SMART" id="SM00422">
    <property type="entry name" value="HTH_MERR"/>
    <property type="match status" value="1"/>
</dbReference>
<dbReference type="InterPro" id="IPR000551">
    <property type="entry name" value="MerR-type_HTH_dom"/>
</dbReference>
<sequence length="116" mass="13559">MKDFIAMKKLYYSIGEVSEITDIEPHVLRYWETVFKDLSPRKNKAGNRTYREEDITLILKLKHLVQEKKYSTAGAKKIIEGEDQDPANESNQVLTAEMQKDLNEVKLFLNKLLEKL</sequence>
<evidence type="ECO:0000259" key="2">
    <source>
        <dbReference type="PROSITE" id="PS50937"/>
    </source>
</evidence>
<dbReference type="PANTHER" id="PTHR30204">
    <property type="entry name" value="REDOX-CYCLING DRUG-SENSING TRANSCRIPTIONAL ACTIVATOR SOXR"/>
    <property type="match status" value="1"/>
</dbReference>
<reference evidence="3 4" key="1">
    <citation type="submission" date="2018-05" db="EMBL/GenBank/DDBJ databases">
        <title>Rhodohalobacter halophilus gen. nov., sp. nov., a moderately halophilic member of the family Balneolaceae.</title>
        <authorList>
            <person name="Liu Z.-W."/>
        </authorList>
    </citation>
    <scope>NUCLEOTIDE SEQUENCE [LARGE SCALE GENOMIC DNA]</scope>
    <source>
        <strain evidence="3 4">8A47</strain>
    </source>
</reference>